<evidence type="ECO:0000256" key="7">
    <source>
        <dbReference type="SAM" id="Phobius"/>
    </source>
</evidence>
<evidence type="ECO:0000256" key="6">
    <source>
        <dbReference type="SAM" id="MobiDB-lite"/>
    </source>
</evidence>
<evidence type="ECO:0000259" key="8">
    <source>
        <dbReference type="PROSITE" id="PS50011"/>
    </source>
</evidence>
<dbReference type="InterPro" id="IPR017441">
    <property type="entry name" value="Protein_kinase_ATP_BS"/>
</dbReference>
<dbReference type="SUPFAM" id="SSF56112">
    <property type="entry name" value="Protein kinase-like (PK-like)"/>
    <property type="match status" value="1"/>
</dbReference>
<organism evidence="9 10">
    <name type="scientific">Kitasatospora paracochleata</name>
    <dbReference type="NCBI Taxonomy" id="58354"/>
    <lineage>
        <taxon>Bacteria</taxon>
        <taxon>Bacillati</taxon>
        <taxon>Actinomycetota</taxon>
        <taxon>Actinomycetes</taxon>
        <taxon>Kitasatosporales</taxon>
        <taxon>Streptomycetaceae</taxon>
        <taxon>Kitasatospora</taxon>
    </lineage>
</organism>
<dbReference type="InterPro" id="IPR011009">
    <property type="entry name" value="Kinase-like_dom_sf"/>
</dbReference>
<dbReference type="Gene3D" id="1.10.510.10">
    <property type="entry name" value="Transferase(Phosphotransferase) domain 1"/>
    <property type="match status" value="1"/>
</dbReference>
<name>A0ABT1J9N8_9ACTN</name>
<dbReference type="EMBL" id="JAMZDX010000008">
    <property type="protein sequence ID" value="MCP2314167.1"/>
    <property type="molecule type" value="Genomic_DNA"/>
</dbReference>
<accession>A0ABT1J9N8</accession>
<keyword evidence="7" id="KW-0812">Transmembrane</keyword>
<dbReference type="CDD" id="cd14014">
    <property type="entry name" value="STKc_PknB_like"/>
    <property type="match status" value="1"/>
</dbReference>
<gene>
    <name evidence="9" type="ORF">FHR36_007366</name>
</gene>
<feature type="region of interest" description="Disordered" evidence="6">
    <location>
        <begin position="327"/>
        <end position="365"/>
    </location>
</feature>
<protein>
    <recommendedName>
        <fullName evidence="8">Protein kinase domain-containing protein</fullName>
    </recommendedName>
</protein>
<proteinExistence type="predicted"/>
<dbReference type="Pfam" id="PF00069">
    <property type="entry name" value="Pkinase"/>
    <property type="match status" value="1"/>
</dbReference>
<dbReference type="PROSITE" id="PS00107">
    <property type="entry name" value="PROTEIN_KINASE_ATP"/>
    <property type="match status" value="1"/>
</dbReference>
<dbReference type="InterPro" id="IPR008271">
    <property type="entry name" value="Ser/Thr_kinase_AS"/>
</dbReference>
<dbReference type="PROSITE" id="PS00108">
    <property type="entry name" value="PROTEIN_KINASE_ST"/>
    <property type="match status" value="1"/>
</dbReference>
<keyword evidence="10" id="KW-1185">Reference proteome</keyword>
<dbReference type="SMART" id="SM00220">
    <property type="entry name" value="S_TKc"/>
    <property type="match status" value="1"/>
</dbReference>
<comment type="caution">
    <text evidence="9">The sequence shown here is derived from an EMBL/GenBank/DDBJ whole genome shotgun (WGS) entry which is preliminary data.</text>
</comment>
<feature type="domain" description="Protein kinase" evidence="8">
    <location>
        <begin position="22"/>
        <end position="275"/>
    </location>
</feature>
<keyword evidence="1" id="KW-0808">Transferase</keyword>
<keyword evidence="7" id="KW-0472">Membrane</keyword>
<evidence type="ECO:0000256" key="5">
    <source>
        <dbReference type="PROSITE-ProRule" id="PRU10141"/>
    </source>
</evidence>
<dbReference type="InterPro" id="IPR000719">
    <property type="entry name" value="Prot_kinase_dom"/>
</dbReference>
<dbReference type="PROSITE" id="PS50011">
    <property type="entry name" value="PROTEIN_KINASE_DOM"/>
    <property type="match status" value="1"/>
</dbReference>
<dbReference type="PANTHER" id="PTHR43289:SF34">
    <property type="entry name" value="SERINE_THREONINE-PROTEIN KINASE YBDM-RELATED"/>
    <property type="match status" value="1"/>
</dbReference>
<dbReference type="Gene3D" id="3.30.200.20">
    <property type="entry name" value="Phosphorylase Kinase, domain 1"/>
    <property type="match status" value="1"/>
</dbReference>
<dbReference type="PANTHER" id="PTHR43289">
    <property type="entry name" value="MITOGEN-ACTIVATED PROTEIN KINASE KINASE KINASE 20-RELATED"/>
    <property type="match status" value="1"/>
</dbReference>
<keyword evidence="4 5" id="KW-0067">ATP-binding</keyword>
<evidence type="ECO:0000313" key="10">
    <source>
        <dbReference type="Proteomes" id="UP001206483"/>
    </source>
</evidence>
<feature type="transmembrane region" description="Helical" evidence="7">
    <location>
        <begin position="422"/>
        <end position="440"/>
    </location>
</feature>
<keyword evidence="2 5" id="KW-0547">Nucleotide-binding</keyword>
<dbReference type="Proteomes" id="UP001206483">
    <property type="component" value="Unassembled WGS sequence"/>
</dbReference>
<sequence>MSSVVFGFPVLREGDPGSLGDFRLVARLGEGGMGQVFLAFSPGGQLAAVKVIRGEFAGDAEFGRRFAREVAAAQKVRGAHLAPLLDADPQGERPWLAASYVAGPSLRDLVTAGGPLPAGEVMLLAWGIAQALADIHAADVVHRDLKPGNIMLDESGPKVIDFGIVKSLTQSVTYRSSSTRIGTPLYMSPEQALGRPVGPPSDMFALGSTLHFLATGREAFAADNEWAVAHRIVADRPDLTHLAPPLHRLIAGCLAKDPQQRPTPDQVRALCEAELGDALGPGAWMGVTGAREAIRQRTNALRTLVVGEAKTTGNGSAEVHPRTVIDAGGENRPAAQHPAPPADAEHGAVASPSGAASAAAGLGPARPGAEFVLSKSRGEMEMERDGSWPGAAVQAALAAVIPVAGVIFAFKDPASVSPGGVAMLLFFGAISVGMGIYSFSLRPPGPDVVTVDADGLTVQRQRWKLRRPTSYTIRWASISMIEVVGGAERTKKGALVRDERGRLKEVEPETELRVRFLDGHEPSRQWLKKHRATEAGDGWWRIYGPSMKDPAAVHACDLRDGLARFAGSRYNDPNPTLDGAGSVAGPGGRARSVWSGRRAGHLGRLIARAGGRLPGL</sequence>
<feature type="transmembrane region" description="Helical" evidence="7">
    <location>
        <begin position="388"/>
        <end position="410"/>
    </location>
</feature>
<evidence type="ECO:0000256" key="1">
    <source>
        <dbReference type="ARBA" id="ARBA00022679"/>
    </source>
</evidence>
<keyword evidence="7" id="KW-1133">Transmembrane helix</keyword>
<keyword evidence="3" id="KW-0418">Kinase</keyword>
<reference evidence="9 10" key="1">
    <citation type="submission" date="2022-06" db="EMBL/GenBank/DDBJ databases">
        <title>Sequencing the genomes of 1000 actinobacteria strains.</title>
        <authorList>
            <person name="Klenk H.-P."/>
        </authorList>
    </citation>
    <scope>NUCLEOTIDE SEQUENCE [LARGE SCALE GENOMIC DNA]</scope>
    <source>
        <strain evidence="9 10">DSM 41656</strain>
    </source>
</reference>
<feature type="compositionally biased region" description="Low complexity" evidence="6">
    <location>
        <begin position="347"/>
        <end position="365"/>
    </location>
</feature>
<dbReference type="RefSeq" id="WP_253804498.1">
    <property type="nucleotide sequence ID" value="NZ_BAAAUB010000015.1"/>
</dbReference>
<feature type="binding site" evidence="5">
    <location>
        <position position="50"/>
    </location>
    <ligand>
        <name>ATP</name>
        <dbReference type="ChEBI" id="CHEBI:30616"/>
    </ligand>
</feature>
<evidence type="ECO:0000313" key="9">
    <source>
        <dbReference type="EMBL" id="MCP2314167.1"/>
    </source>
</evidence>
<evidence type="ECO:0000256" key="2">
    <source>
        <dbReference type="ARBA" id="ARBA00022741"/>
    </source>
</evidence>
<evidence type="ECO:0000256" key="4">
    <source>
        <dbReference type="ARBA" id="ARBA00022840"/>
    </source>
</evidence>
<evidence type="ECO:0000256" key="3">
    <source>
        <dbReference type="ARBA" id="ARBA00022777"/>
    </source>
</evidence>